<comment type="caution">
    <text evidence="1">The sequence shown here is derived from an EMBL/GenBank/DDBJ whole genome shotgun (WGS) entry which is preliminary data.</text>
</comment>
<gene>
    <name evidence="1" type="ORF">HZY91_00835</name>
</gene>
<name>A0ABS0LMN8_9LACT</name>
<dbReference type="InterPro" id="IPR009282">
    <property type="entry name" value="DUF937"/>
</dbReference>
<accession>A0ABS0LMN8</accession>
<proteinExistence type="predicted"/>
<dbReference type="EMBL" id="JACBXQ010000001">
    <property type="protein sequence ID" value="MBG9985435.1"/>
    <property type="molecule type" value="Genomic_DNA"/>
</dbReference>
<sequence>MALFDNVNLMELLLSGSQVQSNKNLADKAGLDMADFGRIAAVGLPAILSAINKNNQSDRGLESFDQALNKHEDVKQYDSLDQLTQNVDPQDGDKILGHVFADKQTNIIDRIADTLGLTPEAVKRALIVIAPLVLKYLADRKDTKQLDRDGIQKETKNSVEEINSSLRNYQKKAPSNEGGSILDSIFGQNQAQSSNTQQNSNGGLLDNILDLLK</sequence>
<organism evidence="1 2">
    <name type="scientific">Facklamia lactis</name>
    <dbReference type="NCBI Taxonomy" id="2749967"/>
    <lineage>
        <taxon>Bacteria</taxon>
        <taxon>Bacillati</taxon>
        <taxon>Bacillota</taxon>
        <taxon>Bacilli</taxon>
        <taxon>Lactobacillales</taxon>
        <taxon>Aerococcaceae</taxon>
        <taxon>Facklamia</taxon>
    </lineage>
</organism>
<evidence type="ECO:0000313" key="1">
    <source>
        <dbReference type="EMBL" id="MBG9985435.1"/>
    </source>
</evidence>
<reference evidence="1 2" key="1">
    <citation type="submission" date="2020-07" db="EMBL/GenBank/DDBJ databases">
        <title>Facklamia lactis sp. nov., isolated from raw milk.</title>
        <authorList>
            <person name="Doll E.V."/>
            <person name="Huptas C."/>
            <person name="Staib L."/>
            <person name="Wenning M."/>
            <person name="Scherer S."/>
        </authorList>
    </citation>
    <scope>NUCLEOTIDE SEQUENCE [LARGE SCALE GENOMIC DNA]</scope>
    <source>
        <strain evidence="1 2">DSM 111018</strain>
    </source>
</reference>
<protein>
    <submittedName>
        <fullName evidence="1">DUF937 domain-containing protein</fullName>
    </submittedName>
</protein>
<keyword evidence="2" id="KW-1185">Reference proteome</keyword>
<dbReference type="Proteomes" id="UP000721415">
    <property type="component" value="Unassembled WGS sequence"/>
</dbReference>
<dbReference type="RefSeq" id="WP_197113662.1">
    <property type="nucleotide sequence ID" value="NZ_JACBXQ010000001.1"/>
</dbReference>
<evidence type="ECO:0000313" key="2">
    <source>
        <dbReference type="Proteomes" id="UP000721415"/>
    </source>
</evidence>
<dbReference type="Pfam" id="PF06078">
    <property type="entry name" value="DUF937"/>
    <property type="match status" value="2"/>
</dbReference>